<comment type="similarity">
    <text evidence="5 12">Belongs to the protoporphyrinogen/coproporphyrinogen oxidase family. Coproporphyrinogen III oxidase subfamily.</text>
</comment>
<sequence>MSDDPRDSLNHLINDDPTRVVIIGGGMGGLVAARDLARPGFEVVLLEASDELGGSVQRLDLDLADGTKVTVDAGAESFATRGGHVAKFIDELHLTDQVVQPNPAGSWLQLPGKAVPTPKGGMLGIPSTPLATDVIAAIGWRGALRAYLDRMLPPLKIGQERNLGRLVSRRMGRAVLENLVAPVTTGVYSADPDQLDVAVAAPGLNPALTRTGSLSGAVAELRAGGPSKAGSAVGGIEGGMWRLAYTVITDARRRGAELRTGARAVDLELAAPRVDSAQPNGGQRPRYLVRIAGQDDPIEADAVLIDAPSAEALPLLASVSSEIEALAHADWPQATSVELVTLVLDAPVLDAAPRGTGLLVSDRVDPEFATAKAMTHVTAKWSWVGEQLPAGRHVLRLSYGRAGRASDTEAMTDAALRARALRDAAALTNIPLSESMVVGFARVRWQNAQPLAAVGQRERLTSLRAAVEKLQGVEVTGSWIAGTGLASVIPHAREAAARIRGLRWRKLTDSDGS</sequence>
<keyword evidence="12" id="KW-0963">Cytoplasm</keyword>
<evidence type="ECO:0000256" key="6">
    <source>
        <dbReference type="ARBA" id="ARBA00012402"/>
    </source>
</evidence>
<evidence type="ECO:0000256" key="7">
    <source>
        <dbReference type="ARBA" id="ARBA00019046"/>
    </source>
</evidence>
<dbReference type="InterPro" id="IPR050464">
    <property type="entry name" value="Zeta_carotene_desat/Oxidored"/>
</dbReference>
<evidence type="ECO:0000256" key="4">
    <source>
        <dbReference type="ARBA" id="ARBA00004744"/>
    </source>
</evidence>
<dbReference type="Pfam" id="PF01593">
    <property type="entry name" value="Amino_oxidase"/>
    <property type="match status" value="1"/>
</dbReference>
<dbReference type="InterPro" id="IPR002937">
    <property type="entry name" value="Amino_oxidase"/>
</dbReference>
<keyword evidence="8 12" id="KW-0285">Flavoprotein</keyword>
<evidence type="ECO:0000256" key="8">
    <source>
        <dbReference type="ARBA" id="ARBA00022630"/>
    </source>
</evidence>
<dbReference type="SUPFAM" id="SSF54373">
    <property type="entry name" value="FAD-linked reductases, C-terminal domain"/>
    <property type="match status" value="1"/>
</dbReference>
<evidence type="ECO:0000256" key="3">
    <source>
        <dbReference type="ARBA" id="ARBA00002185"/>
    </source>
</evidence>
<evidence type="ECO:0000259" key="13">
    <source>
        <dbReference type="Pfam" id="PF01593"/>
    </source>
</evidence>
<keyword evidence="11 12" id="KW-0350">Heme biosynthesis</keyword>
<evidence type="ECO:0000313" key="14">
    <source>
        <dbReference type="EMBL" id="GAA4162952.1"/>
    </source>
</evidence>
<accession>A0ABP7ZLE9</accession>
<keyword evidence="10 12" id="KW-0560">Oxidoreductase</keyword>
<feature type="domain" description="Amine oxidase" evidence="13">
    <location>
        <begin position="27"/>
        <end position="499"/>
    </location>
</feature>
<comment type="cofactor">
    <cofactor evidence="2 12">
        <name>FAD</name>
        <dbReference type="ChEBI" id="CHEBI:57692"/>
    </cofactor>
</comment>
<keyword evidence="9 12" id="KW-0274">FAD</keyword>
<dbReference type="Gene3D" id="3.50.50.60">
    <property type="entry name" value="FAD/NAD(P)-binding domain"/>
    <property type="match status" value="1"/>
</dbReference>
<dbReference type="InterPro" id="IPR036188">
    <property type="entry name" value="FAD/NAD-bd_sf"/>
</dbReference>
<dbReference type="EC" id="1.3.3.15" evidence="6 12"/>
<comment type="catalytic activity">
    <reaction evidence="1">
        <text>coproporphyrinogen III + 3 O2 = coproporphyrin III + 3 H2O2</text>
        <dbReference type="Rhea" id="RHEA:43436"/>
        <dbReference type="ChEBI" id="CHEBI:15379"/>
        <dbReference type="ChEBI" id="CHEBI:16240"/>
        <dbReference type="ChEBI" id="CHEBI:57309"/>
        <dbReference type="ChEBI" id="CHEBI:131725"/>
        <dbReference type="EC" id="1.3.3.15"/>
    </reaction>
    <physiologicalReaction direction="left-to-right" evidence="1">
        <dbReference type="Rhea" id="RHEA:43437"/>
    </physiologicalReaction>
</comment>
<comment type="function">
    <text evidence="3 12">Involved in coproporphyrin-dependent heme b biosynthesis. Catalyzes the oxidation of coproporphyrinogen III to coproporphyrin III.</text>
</comment>
<evidence type="ECO:0000256" key="10">
    <source>
        <dbReference type="ARBA" id="ARBA00023002"/>
    </source>
</evidence>
<evidence type="ECO:0000256" key="11">
    <source>
        <dbReference type="ARBA" id="ARBA00023133"/>
    </source>
</evidence>
<dbReference type="SUPFAM" id="SSF51905">
    <property type="entry name" value="FAD/NAD(P)-binding domain"/>
    <property type="match status" value="1"/>
</dbReference>
<dbReference type="PANTHER" id="PTHR42923:SF3">
    <property type="entry name" value="PROTOPORPHYRINOGEN OXIDASE"/>
    <property type="match status" value="1"/>
</dbReference>
<reference evidence="14" key="2">
    <citation type="submission" date="2023-12" db="EMBL/GenBank/DDBJ databases">
        <authorList>
            <person name="Sun Q."/>
            <person name="Inoue M."/>
        </authorList>
    </citation>
    <scope>NUCLEOTIDE SEQUENCE</scope>
    <source>
        <strain evidence="14">JCM 17590</strain>
    </source>
</reference>
<dbReference type="InterPro" id="IPR004572">
    <property type="entry name" value="Protoporphyrinogen_oxidase"/>
</dbReference>
<dbReference type="Gene3D" id="3.90.660.20">
    <property type="entry name" value="Protoporphyrinogen oxidase, mitochondrial, domain 2"/>
    <property type="match status" value="1"/>
</dbReference>
<gene>
    <name evidence="14" type="primary">hemG</name>
    <name evidence="14" type="ORF">GCM10022286_22680</name>
</gene>
<dbReference type="PANTHER" id="PTHR42923">
    <property type="entry name" value="PROTOPORPHYRINOGEN OXIDASE"/>
    <property type="match status" value="1"/>
</dbReference>
<comment type="subcellular location">
    <subcellularLocation>
        <location evidence="12">Cytoplasm</location>
    </subcellularLocation>
</comment>
<dbReference type="NCBIfam" id="TIGR00562">
    <property type="entry name" value="proto_IX_ox"/>
    <property type="match status" value="1"/>
</dbReference>
<dbReference type="RefSeq" id="WP_344791892.1">
    <property type="nucleotide sequence ID" value="NZ_BAABBV010000001.1"/>
</dbReference>
<evidence type="ECO:0000256" key="12">
    <source>
        <dbReference type="RuleBase" id="RU364052"/>
    </source>
</evidence>
<dbReference type="EMBL" id="BAABBV010000001">
    <property type="protein sequence ID" value="GAA4162952.1"/>
    <property type="molecule type" value="Genomic_DNA"/>
</dbReference>
<protein>
    <recommendedName>
        <fullName evidence="7 12">Coproporphyrinogen III oxidase</fullName>
        <ecNumber evidence="6 12">1.3.3.15</ecNumber>
    </recommendedName>
</protein>
<comment type="caution">
    <text evidence="14">The sequence shown here is derived from an EMBL/GenBank/DDBJ whole genome shotgun (WGS) entry which is preliminary data.</text>
</comment>
<name>A0ABP7ZLE9_9MICO</name>
<comment type="pathway">
    <text evidence="4 12">Porphyrin-containing compound metabolism; protoheme biosynthesis.</text>
</comment>
<evidence type="ECO:0000313" key="15">
    <source>
        <dbReference type="Proteomes" id="UP001415169"/>
    </source>
</evidence>
<evidence type="ECO:0000256" key="1">
    <source>
        <dbReference type="ARBA" id="ARBA00001755"/>
    </source>
</evidence>
<evidence type="ECO:0000256" key="2">
    <source>
        <dbReference type="ARBA" id="ARBA00001974"/>
    </source>
</evidence>
<dbReference type="Gene3D" id="1.10.3110.10">
    <property type="entry name" value="protoporphyrinogen ix oxidase, domain 3"/>
    <property type="match status" value="1"/>
</dbReference>
<dbReference type="Proteomes" id="UP001415169">
    <property type="component" value="Unassembled WGS sequence"/>
</dbReference>
<organism evidence="14 15">
    <name type="scientific">Gryllotalpicola daejeonensis</name>
    <dbReference type="NCBI Taxonomy" id="993087"/>
    <lineage>
        <taxon>Bacteria</taxon>
        <taxon>Bacillati</taxon>
        <taxon>Actinomycetota</taxon>
        <taxon>Actinomycetes</taxon>
        <taxon>Micrococcales</taxon>
        <taxon>Microbacteriaceae</taxon>
        <taxon>Gryllotalpicola</taxon>
    </lineage>
</organism>
<reference evidence="14" key="1">
    <citation type="journal article" date="2014" name="Int. J. Syst. Evol. Microbiol.">
        <title>Complete genome of a new Firmicutes species belonging to the dominant human colonic microbiota ('Ruminococcus bicirculans') reveals two chromosomes and a selective capacity to utilize plant glucans.</title>
        <authorList>
            <consortium name="NISC Comparative Sequencing Program"/>
            <person name="Wegmann U."/>
            <person name="Louis P."/>
            <person name="Goesmann A."/>
            <person name="Henrissat B."/>
            <person name="Duncan S.H."/>
            <person name="Flint H.J."/>
        </authorList>
    </citation>
    <scope>NUCLEOTIDE SEQUENCE</scope>
    <source>
        <strain evidence="14">JCM 17590</strain>
    </source>
</reference>
<proteinExistence type="inferred from homology"/>
<keyword evidence="15" id="KW-1185">Reference proteome</keyword>
<evidence type="ECO:0000256" key="9">
    <source>
        <dbReference type="ARBA" id="ARBA00022827"/>
    </source>
</evidence>
<evidence type="ECO:0000256" key="5">
    <source>
        <dbReference type="ARBA" id="ARBA00008310"/>
    </source>
</evidence>